<dbReference type="AlphaFoldDB" id="A0A8R1Z7Z3"/>
<organism evidence="3 4">
    <name type="scientific">Pristionchus pacificus</name>
    <name type="common">Parasitic nematode worm</name>
    <dbReference type="NCBI Taxonomy" id="54126"/>
    <lineage>
        <taxon>Eukaryota</taxon>
        <taxon>Metazoa</taxon>
        <taxon>Ecdysozoa</taxon>
        <taxon>Nematoda</taxon>
        <taxon>Chromadorea</taxon>
        <taxon>Rhabditida</taxon>
        <taxon>Rhabditina</taxon>
        <taxon>Diplogasteromorpha</taxon>
        <taxon>Diplogasteroidea</taxon>
        <taxon>Neodiplogasteridae</taxon>
        <taxon>Pristionchus</taxon>
    </lineage>
</organism>
<feature type="transmembrane region" description="Helical" evidence="1">
    <location>
        <begin position="128"/>
        <end position="150"/>
    </location>
</feature>
<protein>
    <recommendedName>
        <fullName evidence="2">Phosphatidic acid phosphatase type 2/haloperoxidase domain-containing protein</fullName>
    </recommendedName>
</protein>
<dbReference type="Proteomes" id="UP000005239">
    <property type="component" value="Unassembled WGS sequence"/>
</dbReference>
<dbReference type="InterPro" id="IPR036938">
    <property type="entry name" value="PAP2/HPO_sf"/>
</dbReference>
<feature type="transmembrane region" description="Helical" evidence="1">
    <location>
        <begin position="65"/>
        <end position="86"/>
    </location>
</feature>
<dbReference type="Gene3D" id="1.20.144.10">
    <property type="entry name" value="Phosphatidic acid phosphatase type 2/haloperoxidase"/>
    <property type="match status" value="1"/>
</dbReference>
<dbReference type="GO" id="GO:0046839">
    <property type="term" value="P:phospholipid dephosphorylation"/>
    <property type="evidence" value="ECO:0000318"/>
    <property type="project" value="GO_Central"/>
</dbReference>
<dbReference type="EnsemblMetazoa" id="PPA47211.1">
    <property type="protein sequence ID" value="PPA47211.1"/>
    <property type="gene ID" value="WBGene00305084"/>
</dbReference>
<evidence type="ECO:0000313" key="3">
    <source>
        <dbReference type="EnsemblMetazoa" id="PPA47211.1"/>
    </source>
</evidence>
<keyword evidence="4" id="KW-1185">Reference proteome</keyword>
<feature type="transmembrane region" description="Helical" evidence="1">
    <location>
        <begin position="162"/>
        <end position="183"/>
    </location>
</feature>
<dbReference type="GO" id="GO:0016020">
    <property type="term" value="C:membrane"/>
    <property type="evidence" value="ECO:0000318"/>
    <property type="project" value="GO_Central"/>
</dbReference>
<evidence type="ECO:0000259" key="2">
    <source>
        <dbReference type="SMART" id="SM00014"/>
    </source>
</evidence>
<dbReference type="GO" id="GO:0042392">
    <property type="term" value="F:sphingosine-1-phosphate phosphatase activity"/>
    <property type="evidence" value="ECO:0000318"/>
    <property type="project" value="GO_Central"/>
</dbReference>
<feature type="domain" description="Phosphatidic acid phosphatase type 2/haloperoxidase" evidence="2">
    <location>
        <begin position="67"/>
        <end position="177"/>
    </location>
</feature>
<feature type="transmembrane region" description="Helical" evidence="1">
    <location>
        <begin position="38"/>
        <end position="59"/>
    </location>
</feature>
<evidence type="ECO:0000256" key="1">
    <source>
        <dbReference type="SAM" id="Phobius"/>
    </source>
</evidence>
<sequence length="192" mass="21503">MSQEDEDWFDILMRVDENISGAIVLPLRARPLLKVIEYAVHGFPWIIVSSITAVFAYAYRWNENVQYGLLVLNIGLLVDLAAVGLVKIIVQRERPVENVDDQVFEAPIADQYSFPSGHTSRATMLGVLLSYFFPRLTPIGVVFPLMVAYSRVAMGRHYFTDVIGGLTLGGLLGGLVLLTPMVVNRWMKKLFS</sequence>
<proteinExistence type="predicted"/>
<keyword evidence="1" id="KW-0812">Transmembrane</keyword>
<accession>A0A8R1Z7Z3</accession>
<dbReference type="Pfam" id="PF01569">
    <property type="entry name" value="PAP2"/>
    <property type="match status" value="1"/>
</dbReference>
<name>A0A8R1Z7Z3_PRIPA</name>
<evidence type="ECO:0000313" key="4">
    <source>
        <dbReference type="Proteomes" id="UP000005239"/>
    </source>
</evidence>
<dbReference type="SMART" id="SM00014">
    <property type="entry name" value="acidPPc"/>
    <property type="match status" value="1"/>
</dbReference>
<keyword evidence="1" id="KW-1133">Transmembrane helix</keyword>
<reference evidence="3" key="2">
    <citation type="submission" date="2022-06" db="UniProtKB">
        <authorList>
            <consortium name="EnsemblMetazoa"/>
        </authorList>
    </citation>
    <scope>IDENTIFICATION</scope>
    <source>
        <strain evidence="3">PS312</strain>
    </source>
</reference>
<dbReference type="PANTHER" id="PTHR14969:SF13">
    <property type="entry name" value="AT30094P"/>
    <property type="match status" value="1"/>
</dbReference>
<keyword evidence="1" id="KW-0472">Membrane</keyword>
<dbReference type="InterPro" id="IPR000326">
    <property type="entry name" value="PAP2/HPO"/>
</dbReference>
<dbReference type="PANTHER" id="PTHR14969">
    <property type="entry name" value="SPHINGOSINE-1-PHOSPHATE PHOSPHOHYDROLASE"/>
    <property type="match status" value="1"/>
</dbReference>
<reference evidence="4" key="1">
    <citation type="journal article" date="2008" name="Nat. Genet.">
        <title>The Pristionchus pacificus genome provides a unique perspective on nematode lifestyle and parasitism.</title>
        <authorList>
            <person name="Dieterich C."/>
            <person name="Clifton S.W."/>
            <person name="Schuster L.N."/>
            <person name="Chinwalla A."/>
            <person name="Delehaunty K."/>
            <person name="Dinkelacker I."/>
            <person name="Fulton L."/>
            <person name="Fulton R."/>
            <person name="Godfrey J."/>
            <person name="Minx P."/>
            <person name="Mitreva M."/>
            <person name="Roeseler W."/>
            <person name="Tian H."/>
            <person name="Witte H."/>
            <person name="Yang S.P."/>
            <person name="Wilson R.K."/>
            <person name="Sommer R.J."/>
        </authorList>
    </citation>
    <scope>NUCLEOTIDE SEQUENCE [LARGE SCALE GENOMIC DNA]</scope>
    <source>
        <strain evidence="4">PS312</strain>
    </source>
</reference>
<dbReference type="SUPFAM" id="SSF48317">
    <property type="entry name" value="Acid phosphatase/Vanadium-dependent haloperoxidase"/>
    <property type="match status" value="1"/>
</dbReference>
<gene>
    <name evidence="3" type="primary">WBGene00305084</name>
</gene>